<dbReference type="PANTHER" id="PTHR40089">
    <property type="entry name" value="ETHANOLAMINE UTILIZATION PROTEIN EUTH"/>
    <property type="match status" value="1"/>
</dbReference>
<gene>
    <name evidence="2" type="ORF">DOK79_000344</name>
</gene>
<feature type="transmembrane region" description="Helical" evidence="1">
    <location>
        <begin position="331"/>
        <end position="354"/>
    </location>
</feature>
<keyword evidence="1" id="KW-1133">Transmembrane helix</keyword>
<proteinExistence type="predicted"/>
<sequence length="379" mass="39549">MSINEIIMYIMVLFMVIGGIDKCIGNKLGLGEQFEEGLMAMGSLALSMVGIITLAPVLATVLSPIVVPVYEFLGADPSMFATTLLANDMGGFALAQQMAHDPQAGLFAGAILGAMMGPTLVFTIPVALGIIEKEDQQYLATGVLSGIITIPLGLLAGGLVAGMPLSMILPNLLPIVIVAALIIVGLWLAPQGMIKGFNVFGKGVVIVAIAGLIVGAIQQLIDITLIPGIAPVTEGIEVVGDIALTLAGAFCLVAVITRVFNKPLMKLGKVLGMNEIAAAGMVATLANNIPMFQMLKDMDRRGKIINVAFAVSASFILGDHLGFTAGVAKEMIFPMMVGKIVGGITAIFVAVFMANRLLGKEKEVTVKEKTTAKEQTIVE</sequence>
<evidence type="ECO:0000313" key="3">
    <source>
        <dbReference type="Proteomes" id="UP000664360"/>
    </source>
</evidence>
<name>A0ABZ2SSX3_9ENTE</name>
<feature type="transmembrane region" description="Helical" evidence="1">
    <location>
        <begin position="6"/>
        <end position="24"/>
    </location>
</feature>
<keyword evidence="3" id="KW-1185">Reference proteome</keyword>
<protein>
    <submittedName>
        <fullName evidence="2">Ethanolamine utilization protein EutH</fullName>
    </submittedName>
</protein>
<dbReference type="InterPro" id="IPR007441">
    <property type="entry name" value="EutH"/>
</dbReference>
<dbReference type="EMBL" id="CP147250">
    <property type="protein sequence ID" value="WYJ78838.1"/>
    <property type="molecule type" value="Genomic_DNA"/>
</dbReference>
<accession>A0ABZ2SSX3</accession>
<dbReference type="NCBIfam" id="NF011666">
    <property type="entry name" value="PRK15086.1-2"/>
    <property type="match status" value="1"/>
</dbReference>
<feature type="transmembrane region" description="Helical" evidence="1">
    <location>
        <begin position="200"/>
        <end position="221"/>
    </location>
</feature>
<evidence type="ECO:0000313" key="2">
    <source>
        <dbReference type="EMBL" id="WYJ78838.1"/>
    </source>
</evidence>
<feature type="transmembrane region" description="Helical" evidence="1">
    <location>
        <begin position="304"/>
        <end position="325"/>
    </location>
</feature>
<feature type="transmembrane region" description="Helical" evidence="1">
    <location>
        <begin position="106"/>
        <end position="131"/>
    </location>
</feature>
<evidence type="ECO:0000256" key="1">
    <source>
        <dbReference type="SAM" id="Phobius"/>
    </source>
</evidence>
<feature type="transmembrane region" description="Helical" evidence="1">
    <location>
        <begin position="44"/>
        <end position="70"/>
    </location>
</feature>
<organism evidence="2 3">
    <name type="scientific">Candidatus Enterococcus mangumiae</name>
    <dbReference type="NCBI Taxonomy" id="2230878"/>
    <lineage>
        <taxon>Bacteria</taxon>
        <taxon>Bacillati</taxon>
        <taxon>Bacillota</taxon>
        <taxon>Bacilli</taxon>
        <taxon>Lactobacillales</taxon>
        <taxon>Enterococcaceae</taxon>
        <taxon>Enterococcus</taxon>
    </lineage>
</organism>
<dbReference type="Proteomes" id="UP000664360">
    <property type="component" value="Chromosome"/>
</dbReference>
<keyword evidence="1" id="KW-0472">Membrane</keyword>
<dbReference type="Pfam" id="PF04346">
    <property type="entry name" value="EutH"/>
    <property type="match status" value="1"/>
</dbReference>
<reference evidence="2 3" key="1">
    <citation type="submission" date="2024-03" db="EMBL/GenBank/DDBJ databases">
        <title>The Genome Sequence of Enterococcus sp. DIV1094.</title>
        <authorList>
            <consortium name="The Broad Institute Genomics Platform"/>
            <consortium name="The Broad Institute Microbial Omics Core"/>
            <consortium name="The Broad Institute Genomic Center for Infectious Diseases"/>
            <person name="Earl A."/>
            <person name="Manson A."/>
            <person name="Gilmore M."/>
            <person name="Schwartman J."/>
            <person name="Shea T."/>
            <person name="Abouelleil A."/>
            <person name="Cao P."/>
            <person name="Chapman S."/>
            <person name="Cusick C."/>
            <person name="Young S."/>
            <person name="Neafsey D."/>
            <person name="Nusbaum C."/>
            <person name="Birren B."/>
        </authorList>
    </citation>
    <scope>NUCLEOTIDE SEQUENCE [LARGE SCALE GENOMIC DNA]</scope>
    <source>
        <strain evidence="2 3">DIV1094</strain>
    </source>
</reference>
<dbReference type="PIRSF" id="PIRSF019466">
    <property type="entry name" value="EutH"/>
    <property type="match status" value="1"/>
</dbReference>
<dbReference type="PANTHER" id="PTHR40089:SF1">
    <property type="entry name" value="ETHANOLAMINE PERMEASE EUTH-RELATED"/>
    <property type="match status" value="1"/>
</dbReference>
<dbReference type="NCBIfam" id="NF011667">
    <property type="entry name" value="PRK15086.1-3"/>
    <property type="match status" value="1"/>
</dbReference>
<feature type="transmembrane region" description="Helical" evidence="1">
    <location>
        <begin position="138"/>
        <end position="161"/>
    </location>
</feature>
<dbReference type="RefSeq" id="WP_206855879.1">
    <property type="nucleotide sequence ID" value="NZ_CP147250.1"/>
</dbReference>
<feature type="transmembrane region" description="Helical" evidence="1">
    <location>
        <begin position="167"/>
        <end position="188"/>
    </location>
</feature>
<keyword evidence="1" id="KW-0812">Transmembrane</keyword>
<feature type="transmembrane region" description="Helical" evidence="1">
    <location>
        <begin position="241"/>
        <end position="260"/>
    </location>
</feature>